<dbReference type="Proteomes" id="UP000003019">
    <property type="component" value="Unassembled WGS sequence"/>
</dbReference>
<sequence>MMAVSGELAACCRPTAALLSVIRRRAGLEAVFQNVTAHGFHFLGMALGVGRRIVRHTLARKTGVSALVLRPARRSA</sequence>
<comment type="caution">
    <text evidence="1">The sequence shown here is derived from an EMBL/GenBank/DDBJ whole genome shotgun (WGS) entry which is preliminary data.</text>
</comment>
<dbReference type="EMBL" id="AGAY01000026">
    <property type="protein sequence ID" value="EGY53003.1"/>
    <property type="molecule type" value="Genomic_DNA"/>
</dbReference>
<keyword evidence="2" id="KW-1185">Reference proteome</keyword>
<accession>G4CGQ0</accession>
<name>G4CGQ0_9NEIS</name>
<reference evidence="1 2" key="1">
    <citation type="submission" date="2011-05" db="EMBL/GenBank/DDBJ databases">
        <authorList>
            <person name="Muzny D."/>
            <person name="Qin X."/>
            <person name="Deng J."/>
            <person name="Jiang H."/>
            <person name="Liu Y."/>
            <person name="Qu J."/>
            <person name="Song X.-Z."/>
            <person name="Zhang L."/>
            <person name="Thornton R."/>
            <person name="Coyle M."/>
            <person name="Francisco L."/>
            <person name="Jackson L."/>
            <person name="Javaid M."/>
            <person name="Korchina V."/>
            <person name="Kovar C."/>
            <person name="Mata R."/>
            <person name="Mathew T."/>
            <person name="Ngo R."/>
            <person name="Nguyen L."/>
            <person name="Nguyen N."/>
            <person name="Okwuonu G."/>
            <person name="Ongeri F."/>
            <person name="Pham C."/>
            <person name="Simmons D."/>
            <person name="Wilczek-Boney K."/>
            <person name="Hale W."/>
            <person name="Jakkamsetti A."/>
            <person name="Pham P."/>
            <person name="Ruth R."/>
            <person name="San Lucas F."/>
            <person name="Warren J."/>
            <person name="Zhang J."/>
            <person name="Zhao Z."/>
            <person name="Zhou C."/>
            <person name="Zhu D."/>
            <person name="Lee S."/>
            <person name="Bess C."/>
            <person name="Blankenburg K."/>
            <person name="Forbes L."/>
            <person name="Fu Q."/>
            <person name="Gubbala S."/>
            <person name="Hirani K."/>
            <person name="Jayaseelan J.C."/>
            <person name="Lara F."/>
            <person name="Munidasa M."/>
            <person name="Palculict T."/>
            <person name="Patil S."/>
            <person name="Pu L.-L."/>
            <person name="Saada N."/>
            <person name="Tang L."/>
            <person name="Weissenberger G."/>
            <person name="Zhu Y."/>
            <person name="Hemphill L."/>
            <person name="Shang Y."/>
            <person name="Youmans B."/>
            <person name="Ayvaz T."/>
            <person name="Ross M."/>
            <person name="Santibanez J."/>
            <person name="Aqrawi P."/>
            <person name="Gross S."/>
            <person name="Joshi V."/>
            <person name="Fowler G."/>
            <person name="Nazareth L."/>
            <person name="Reid J."/>
            <person name="Worley K."/>
            <person name="Petrosino J."/>
            <person name="Highlander S."/>
            <person name="Gibbs R."/>
        </authorList>
    </citation>
    <scope>NUCLEOTIDE SEQUENCE [LARGE SCALE GENOMIC DNA]</scope>
    <source>
        <strain evidence="1 2">871</strain>
    </source>
</reference>
<evidence type="ECO:0000313" key="1">
    <source>
        <dbReference type="EMBL" id="EGY53003.1"/>
    </source>
</evidence>
<proteinExistence type="predicted"/>
<organism evidence="1 2">
    <name type="scientific">Neisseria shayeganii 871</name>
    <dbReference type="NCBI Taxonomy" id="1032488"/>
    <lineage>
        <taxon>Bacteria</taxon>
        <taxon>Pseudomonadati</taxon>
        <taxon>Pseudomonadota</taxon>
        <taxon>Betaproteobacteria</taxon>
        <taxon>Neisseriales</taxon>
        <taxon>Neisseriaceae</taxon>
        <taxon>Neisseria</taxon>
    </lineage>
</organism>
<dbReference type="AlphaFoldDB" id="G4CGQ0"/>
<evidence type="ECO:0000313" key="2">
    <source>
        <dbReference type="Proteomes" id="UP000003019"/>
    </source>
</evidence>
<dbReference type="HOGENOM" id="CLU_2650708_0_0_4"/>
<gene>
    <name evidence="1" type="ORF">HMPREF9371_0789</name>
</gene>
<protein>
    <submittedName>
        <fullName evidence="1">GntR family transcriptional regulator</fullName>
    </submittedName>
</protein>